<dbReference type="EMBL" id="CAJNYV010005210">
    <property type="protein sequence ID" value="CAF3730248.1"/>
    <property type="molecule type" value="Genomic_DNA"/>
</dbReference>
<organism evidence="1 3">
    <name type="scientific">Rotaria socialis</name>
    <dbReference type="NCBI Taxonomy" id="392032"/>
    <lineage>
        <taxon>Eukaryota</taxon>
        <taxon>Metazoa</taxon>
        <taxon>Spiralia</taxon>
        <taxon>Gnathifera</taxon>
        <taxon>Rotifera</taxon>
        <taxon>Eurotatoria</taxon>
        <taxon>Bdelloidea</taxon>
        <taxon>Philodinida</taxon>
        <taxon>Philodinidae</taxon>
        <taxon>Rotaria</taxon>
    </lineage>
</organism>
<evidence type="ECO:0000313" key="3">
    <source>
        <dbReference type="Proteomes" id="UP000663865"/>
    </source>
</evidence>
<evidence type="ECO:0000313" key="1">
    <source>
        <dbReference type="EMBL" id="CAF3730248.1"/>
    </source>
</evidence>
<dbReference type="AlphaFoldDB" id="A0A818WZE9"/>
<sequence>MANELDNSQATPQGITHSLEPATFEDFPRFVILKANSGQKPLTTCLFEVHSDFKNTLRTPKQMWGENDGTLVVEVTSRQQYEKVCSLSSLGGSSHNHQEHPTLNVTKGVVASHNLCIQHSELAAKLAEKKVTNVYNITRSLNGVHVPTNTFITTFNTSHLQELIICGYERFPVRPFVSRPRCFNSCNFFGHNQKNCKRPSVCVNCGQSPSHGACSLPENCSNCGEQHAASSQSCVTYLFEKDVLARNDS</sequence>
<name>A0A818WZE9_9BILA</name>
<dbReference type="Proteomes" id="UP000663865">
    <property type="component" value="Unassembled WGS sequence"/>
</dbReference>
<evidence type="ECO:0000313" key="2">
    <source>
        <dbReference type="EMBL" id="CAF4880668.1"/>
    </source>
</evidence>
<protein>
    <recommendedName>
        <fullName evidence="4">Gag-like protein</fullName>
    </recommendedName>
</protein>
<dbReference type="Proteomes" id="UP000663838">
    <property type="component" value="Unassembled WGS sequence"/>
</dbReference>
<gene>
    <name evidence="1" type="ORF">KIK155_LOCUS28521</name>
    <name evidence="2" type="ORF">TOA249_LOCUS29229</name>
</gene>
<comment type="caution">
    <text evidence="1">The sequence shown here is derived from an EMBL/GenBank/DDBJ whole genome shotgun (WGS) entry which is preliminary data.</text>
</comment>
<proteinExistence type="predicted"/>
<evidence type="ECO:0008006" key="4">
    <source>
        <dbReference type="Google" id="ProtNLM"/>
    </source>
</evidence>
<accession>A0A818WZE9</accession>
<dbReference type="EMBL" id="CAJOBS010004397">
    <property type="protein sequence ID" value="CAF4880668.1"/>
    <property type="molecule type" value="Genomic_DNA"/>
</dbReference>
<reference evidence="1" key="1">
    <citation type="submission" date="2021-02" db="EMBL/GenBank/DDBJ databases">
        <authorList>
            <person name="Nowell W R."/>
        </authorList>
    </citation>
    <scope>NUCLEOTIDE SEQUENCE</scope>
</reference>